<name>A0A1A3NCV5_MYCAS</name>
<dbReference type="Proteomes" id="UP000093819">
    <property type="component" value="Unassembled WGS sequence"/>
</dbReference>
<dbReference type="InterPro" id="IPR038332">
    <property type="entry name" value="PPE_sf"/>
</dbReference>
<organism evidence="2 3">
    <name type="scientific">Mycobacterium asiaticum</name>
    <dbReference type="NCBI Taxonomy" id="1790"/>
    <lineage>
        <taxon>Bacteria</taxon>
        <taxon>Bacillati</taxon>
        <taxon>Actinomycetota</taxon>
        <taxon>Actinomycetes</taxon>
        <taxon>Mycobacteriales</taxon>
        <taxon>Mycobacteriaceae</taxon>
        <taxon>Mycobacterium</taxon>
    </lineage>
</organism>
<dbReference type="Pfam" id="PF00934">
    <property type="entry name" value="PE"/>
    <property type="match status" value="1"/>
</dbReference>
<evidence type="ECO:0000313" key="2">
    <source>
        <dbReference type="EMBL" id="OBK19616.1"/>
    </source>
</evidence>
<comment type="caution">
    <text evidence="2">The sequence shown here is derived from an EMBL/GenBank/DDBJ whole genome shotgun (WGS) entry which is preliminary data.</text>
</comment>
<accession>A0A1A3NCV5</accession>
<dbReference type="AlphaFoldDB" id="A0A1A3NCV5"/>
<proteinExistence type="predicted"/>
<evidence type="ECO:0000259" key="1">
    <source>
        <dbReference type="Pfam" id="PF00934"/>
    </source>
</evidence>
<feature type="domain" description="PE" evidence="1">
    <location>
        <begin position="3"/>
        <end position="65"/>
    </location>
</feature>
<protein>
    <recommendedName>
        <fullName evidence="1">PE domain-containing protein</fullName>
    </recommendedName>
</protein>
<sequence length="302" mass="30256">MKAVNQATAIAPPAADEISSAITALFGSHAEEFAEVSARASAFHADFVKLLSGGAAQYVNAEIANAQQTLVNAINAPAQALLGHPLIGPGGVAPAATMTETSTIPTPFGPISITQTGTFPDNGNGPLLAAINASTPLGPASFSINGNLATNATSQLTQLTGGSVYLPPQLRLLIAAAGPTVSGGLALSHSFEAFSSALGSGNLVGAATAFLSSPFDYANSVLFGHQVVEVPLAGLGGGPELTLRVPFGGLFAPSQPITLYSPGYSVTDSGFTQTFSGVDFAFSGSRLGGLGTEFLKLLGLPL</sequence>
<dbReference type="EMBL" id="LZLR01000150">
    <property type="protein sequence ID" value="OBK19616.1"/>
    <property type="molecule type" value="Genomic_DNA"/>
</dbReference>
<dbReference type="InterPro" id="IPR000084">
    <property type="entry name" value="PE-PGRS_N"/>
</dbReference>
<reference evidence="2 3" key="1">
    <citation type="submission" date="2016-06" db="EMBL/GenBank/DDBJ databases">
        <authorList>
            <person name="Kjaerup R.B."/>
            <person name="Dalgaard T.S."/>
            <person name="Juul-Madsen H.R."/>
        </authorList>
    </citation>
    <scope>NUCLEOTIDE SEQUENCE [LARGE SCALE GENOMIC DNA]</scope>
    <source>
        <strain evidence="2 3">1245335.1</strain>
    </source>
</reference>
<gene>
    <name evidence="2" type="ORF">A5635_26405</name>
</gene>
<evidence type="ECO:0000313" key="3">
    <source>
        <dbReference type="Proteomes" id="UP000093819"/>
    </source>
</evidence>
<dbReference type="Gene3D" id="1.10.287.850">
    <property type="entry name" value="HP0062-like domain"/>
    <property type="match status" value="1"/>
</dbReference>
<dbReference type="SUPFAM" id="SSF140459">
    <property type="entry name" value="PE/PPE dimer-like"/>
    <property type="match status" value="1"/>
</dbReference>